<reference evidence="2 3" key="1">
    <citation type="submission" date="2023-07" db="EMBL/GenBank/DDBJ databases">
        <title>Comparative genomics of wheat-associated soil bacteria to identify genetic determinants of phenazine resistance.</title>
        <authorList>
            <person name="Mouncey N."/>
        </authorList>
    </citation>
    <scope>NUCLEOTIDE SEQUENCE [LARGE SCALE GENOMIC DNA]</scope>
    <source>
        <strain evidence="2 3">B3I12</strain>
    </source>
</reference>
<feature type="domain" description="DUF6895" evidence="1">
    <location>
        <begin position="7"/>
        <end position="92"/>
    </location>
</feature>
<dbReference type="Proteomes" id="UP001232755">
    <property type="component" value="Unassembled WGS sequence"/>
</dbReference>
<protein>
    <recommendedName>
        <fullName evidence="1">DUF6895 domain-containing protein</fullName>
    </recommendedName>
</protein>
<organism evidence="2 3">
    <name type="scientific">Streptomyces africanus</name>
    <dbReference type="NCBI Taxonomy" id="231024"/>
    <lineage>
        <taxon>Bacteria</taxon>
        <taxon>Bacillati</taxon>
        <taxon>Actinomycetota</taxon>
        <taxon>Actinomycetes</taxon>
        <taxon>Kitasatosporales</taxon>
        <taxon>Streptomycetaceae</taxon>
        <taxon>Streptomyces</taxon>
    </lineage>
</organism>
<name>A0ABU0R2B9_9ACTN</name>
<gene>
    <name evidence="2" type="ORF">QF034_008024</name>
</gene>
<evidence type="ECO:0000259" key="1">
    <source>
        <dbReference type="Pfam" id="PF21836"/>
    </source>
</evidence>
<evidence type="ECO:0000313" key="2">
    <source>
        <dbReference type="EMBL" id="MDQ0753793.1"/>
    </source>
</evidence>
<comment type="caution">
    <text evidence="2">The sequence shown here is derived from an EMBL/GenBank/DDBJ whole genome shotgun (WGS) entry which is preliminary data.</text>
</comment>
<evidence type="ECO:0000313" key="3">
    <source>
        <dbReference type="Proteomes" id="UP001232755"/>
    </source>
</evidence>
<dbReference type="InterPro" id="IPR054190">
    <property type="entry name" value="DUF6895"/>
</dbReference>
<dbReference type="EMBL" id="JAUSYP010000001">
    <property type="protein sequence ID" value="MDQ0753793.1"/>
    <property type="molecule type" value="Genomic_DNA"/>
</dbReference>
<sequence length="136" mass="14633">MICTHQVLEATPTRRLGLSAFQRRFGLTPRPPEAELRDTTWLARTPEPWAVEGHIAYDVTHNVFHLTDWGERPDGLPPGTADYLATWLPVWSTTGWTSNAGMGYDGGRGLGGRVRHAGGPCSGAGRPVGGRVSAAS</sequence>
<dbReference type="Pfam" id="PF21836">
    <property type="entry name" value="DUF6895"/>
    <property type="match status" value="1"/>
</dbReference>
<proteinExistence type="predicted"/>
<keyword evidence="3" id="KW-1185">Reference proteome</keyword>
<accession>A0ABU0R2B9</accession>